<dbReference type="GO" id="GO:0016747">
    <property type="term" value="F:acyltransferase activity, transferring groups other than amino-acyl groups"/>
    <property type="evidence" value="ECO:0007669"/>
    <property type="project" value="InterPro"/>
</dbReference>
<dbReference type="Gene3D" id="3.40.630.30">
    <property type="match status" value="1"/>
</dbReference>
<comment type="caution">
    <text evidence="2">The sequence shown here is derived from an EMBL/GenBank/DDBJ whole genome shotgun (WGS) entry which is preliminary data.</text>
</comment>
<organism evidence="2 3">
    <name type="scientific">Chitinophaga lutea</name>
    <dbReference type="NCBI Taxonomy" id="2488634"/>
    <lineage>
        <taxon>Bacteria</taxon>
        <taxon>Pseudomonadati</taxon>
        <taxon>Bacteroidota</taxon>
        <taxon>Chitinophagia</taxon>
        <taxon>Chitinophagales</taxon>
        <taxon>Chitinophagaceae</taxon>
        <taxon>Chitinophaga</taxon>
    </lineage>
</organism>
<protein>
    <submittedName>
        <fullName evidence="2">GNAT family N-acetyltransferase</fullName>
    </submittedName>
</protein>
<dbReference type="OrthoDB" id="9797178at2"/>
<accession>A0A3N4Q0T4</accession>
<dbReference type="PROSITE" id="PS51186">
    <property type="entry name" value="GNAT"/>
    <property type="match status" value="1"/>
</dbReference>
<dbReference type="Pfam" id="PF00583">
    <property type="entry name" value="Acetyltransf_1"/>
    <property type="match status" value="1"/>
</dbReference>
<dbReference type="InterPro" id="IPR016181">
    <property type="entry name" value="Acyl_CoA_acyltransferase"/>
</dbReference>
<evidence type="ECO:0000259" key="1">
    <source>
        <dbReference type="PROSITE" id="PS51186"/>
    </source>
</evidence>
<feature type="domain" description="N-acetyltransferase" evidence="1">
    <location>
        <begin position="3"/>
        <end position="150"/>
    </location>
</feature>
<dbReference type="RefSeq" id="WP_123848554.1">
    <property type="nucleotide sequence ID" value="NZ_RPDH01000002.1"/>
</dbReference>
<dbReference type="AlphaFoldDB" id="A0A3N4Q0T4"/>
<gene>
    <name evidence="2" type="ORF">EGT74_21480</name>
</gene>
<dbReference type="CDD" id="cd04301">
    <property type="entry name" value="NAT_SF"/>
    <property type="match status" value="1"/>
</dbReference>
<proteinExistence type="predicted"/>
<keyword evidence="3" id="KW-1185">Reference proteome</keyword>
<keyword evidence="2" id="KW-0808">Transferase</keyword>
<evidence type="ECO:0000313" key="2">
    <source>
        <dbReference type="EMBL" id="RPE09560.1"/>
    </source>
</evidence>
<reference evidence="2 3" key="1">
    <citation type="submission" date="2018-11" db="EMBL/GenBank/DDBJ databases">
        <title>Chitinophaga lutea sp.nov., isolate from arsenic contaminated soil.</title>
        <authorList>
            <person name="Zong Y."/>
        </authorList>
    </citation>
    <scope>NUCLEOTIDE SEQUENCE [LARGE SCALE GENOMIC DNA]</scope>
    <source>
        <strain evidence="2 3">ZY74</strain>
    </source>
</reference>
<name>A0A3N4Q0T4_9BACT</name>
<dbReference type="EMBL" id="RPDH01000002">
    <property type="protein sequence ID" value="RPE09560.1"/>
    <property type="molecule type" value="Genomic_DNA"/>
</dbReference>
<sequence length="150" mass="17101">METNIRKLLPADLAYFTELIRLFEDVFEMKDFHIPGNAHLQQLLDDEKFMAFAAFDEQGKVTGGLTAYVLVQYYSVKPLVYVFDLAVNTSLQRRGIGRKLIAAINEYCKAAGMEEVFIQADVVDEYAVEFYHATGGIAENVVHFYYPLNK</sequence>
<dbReference type="InterPro" id="IPR000182">
    <property type="entry name" value="GNAT_dom"/>
</dbReference>
<dbReference type="SUPFAM" id="SSF55729">
    <property type="entry name" value="Acyl-CoA N-acyltransferases (Nat)"/>
    <property type="match status" value="1"/>
</dbReference>
<dbReference type="Proteomes" id="UP000278351">
    <property type="component" value="Unassembled WGS sequence"/>
</dbReference>
<evidence type="ECO:0000313" key="3">
    <source>
        <dbReference type="Proteomes" id="UP000278351"/>
    </source>
</evidence>